<comment type="caution">
    <text evidence="1">The sequence shown here is derived from an EMBL/GenBank/DDBJ whole genome shotgun (WGS) entry which is preliminary data.</text>
</comment>
<organism evidence="1 2">
    <name type="scientific">Candidatus Borkfalkia avistercoris</name>
    <dbReference type="NCBI Taxonomy" id="2838504"/>
    <lineage>
        <taxon>Bacteria</taxon>
        <taxon>Bacillati</taxon>
        <taxon>Bacillota</taxon>
        <taxon>Clostridia</taxon>
        <taxon>Christensenellales</taxon>
        <taxon>Christensenellaceae</taxon>
        <taxon>Candidatus Borkfalkia</taxon>
    </lineage>
</organism>
<protein>
    <submittedName>
        <fullName evidence="1">Cyclase family protein</fullName>
    </submittedName>
</protein>
<dbReference type="SUPFAM" id="SSF102198">
    <property type="entry name" value="Putative cyclase"/>
    <property type="match status" value="1"/>
</dbReference>
<dbReference type="InterPro" id="IPR007325">
    <property type="entry name" value="KFase/CYL"/>
</dbReference>
<dbReference type="Gene3D" id="3.50.30.50">
    <property type="entry name" value="Putative cyclase"/>
    <property type="match status" value="2"/>
</dbReference>
<dbReference type="Proteomes" id="UP000824132">
    <property type="component" value="Unassembled WGS sequence"/>
</dbReference>
<proteinExistence type="predicted"/>
<dbReference type="EMBL" id="DXCL01000009">
    <property type="protein sequence ID" value="HIZ02918.1"/>
    <property type="molecule type" value="Genomic_DNA"/>
</dbReference>
<reference evidence="1" key="1">
    <citation type="journal article" date="2021" name="PeerJ">
        <title>Extensive microbial diversity within the chicken gut microbiome revealed by metagenomics and culture.</title>
        <authorList>
            <person name="Gilroy R."/>
            <person name="Ravi A."/>
            <person name="Getino M."/>
            <person name="Pursley I."/>
            <person name="Horton D.L."/>
            <person name="Alikhan N.F."/>
            <person name="Baker D."/>
            <person name="Gharbi K."/>
            <person name="Hall N."/>
            <person name="Watson M."/>
            <person name="Adriaenssens E.M."/>
            <person name="Foster-Nyarko E."/>
            <person name="Jarju S."/>
            <person name="Secka A."/>
            <person name="Antonio M."/>
            <person name="Oren A."/>
            <person name="Chaudhuri R.R."/>
            <person name="La Ragione R."/>
            <person name="Hildebrand F."/>
            <person name="Pallen M.J."/>
        </authorList>
    </citation>
    <scope>NUCLEOTIDE SEQUENCE</scope>
    <source>
        <strain evidence="1">CHK187-5294</strain>
    </source>
</reference>
<dbReference type="AlphaFoldDB" id="A0A9D2CY52"/>
<dbReference type="InterPro" id="IPR037175">
    <property type="entry name" value="KFase_sf"/>
</dbReference>
<evidence type="ECO:0000313" key="2">
    <source>
        <dbReference type="Proteomes" id="UP000824132"/>
    </source>
</evidence>
<dbReference type="Pfam" id="PF04199">
    <property type="entry name" value="Cyclase"/>
    <property type="match status" value="1"/>
</dbReference>
<accession>A0A9D2CY52</accession>
<dbReference type="GO" id="GO:0019441">
    <property type="term" value="P:L-tryptophan catabolic process to kynurenine"/>
    <property type="evidence" value="ECO:0007669"/>
    <property type="project" value="InterPro"/>
</dbReference>
<dbReference type="PANTHER" id="PTHR31118:SF32">
    <property type="entry name" value="KYNURENINE FORMAMIDASE"/>
    <property type="match status" value="1"/>
</dbReference>
<evidence type="ECO:0000313" key="1">
    <source>
        <dbReference type="EMBL" id="HIZ02918.1"/>
    </source>
</evidence>
<sequence>MYYDITQEVFSGGVYPGDASPSFVRAKSMERGDECNLTDFAMCAHNGTHVDAPAHYIAGGKTVESLELSRFAGKCVVCSAESAAAALGAGARRLLLKGKEEITPAFAARLRGKLLLLGVEGQSVGSAEAHRILLEDEIALLEGIDLSAVPEGKYELYAFPLKLGGADGAPVRAVLKSLEENE</sequence>
<name>A0A9D2CY52_9FIRM</name>
<dbReference type="GO" id="GO:0004061">
    <property type="term" value="F:arylformamidase activity"/>
    <property type="evidence" value="ECO:0007669"/>
    <property type="project" value="InterPro"/>
</dbReference>
<gene>
    <name evidence="1" type="ORF">H9727_01380</name>
</gene>
<reference evidence="1" key="2">
    <citation type="submission" date="2021-04" db="EMBL/GenBank/DDBJ databases">
        <authorList>
            <person name="Gilroy R."/>
        </authorList>
    </citation>
    <scope>NUCLEOTIDE SEQUENCE</scope>
    <source>
        <strain evidence="1">CHK187-5294</strain>
    </source>
</reference>
<dbReference type="PANTHER" id="PTHR31118">
    <property type="entry name" value="CYCLASE-LIKE PROTEIN 2"/>
    <property type="match status" value="1"/>
</dbReference>